<proteinExistence type="inferred from homology"/>
<sequence>MKYVVGRQGIAVVTGGASGIGLALAKALRDSGMTVVIADIDAERLDAAGHALGLPTCVVDVGNRASVEALRDQVIGRFGTVHLLCNNAGVGKYASFLDLSDEDRRWIMDINFWGTIYGIDAFLPVLRANAEGGHLINTISMMGFSGQVGASAYAASKFAALGATESLQAELVAADSNVRCVAFCPGPVESDIGDSERRRAARLGKPTQPQVSSASDDVKARLAYPRMNADVAAQIALRAYREGRFWAITHPELMKDYMQRHDAILASLDRTA</sequence>
<gene>
    <name evidence="4" type="ORF">HNQ99_001763</name>
</gene>
<dbReference type="PRINTS" id="PR00081">
    <property type="entry name" value="GDHRDH"/>
</dbReference>
<dbReference type="InterPro" id="IPR036291">
    <property type="entry name" value="NAD(P)-bd_dom_sf"/>
</dbReference>
<dbReference type="EMBL" id="JACHOV010000006">
    <property type="protein sequence ID" value="MBB4641454.1"/>
    <property type="molecule type" value="Genomic_DNA"/>
</dbReference>
<dbReference type="SUPFAM" id="SSF51735">
    <property type="entry name" value="NAD(P)-binding Rossmann-fold domains"/>
    <property type="match status" value="1"/>
</dbReference>
<dbReference type="GO" id="GO:0016491">
    <property type="term" value="F:oxidoreductase activity"/>
    <property type="evidence" value="ECO:0007669"/>
    <property type="project" value="UniProtKB-KW"/>
</dbReference>
<dbReference type="PANTHER" id="PTHR43391:SF82">
    <property type="entry name" value="OXIDOREDUCTASE SADH-RELATED"/>
    <property type="match status" value="1"/>
</dbReference>
<comment type="similarity">
    <text evidence="1 3">Belongs to the short-chain dehydrogenases/reductases (SDR) family.</text>
</comment>
<evidence type="ECO:0000256" key="2">
    <source>
        <dbReference type="ARBA" id="ARBA00023002"/>
    </source>
</evidence>
<dbReference type="CDD" id="cd05233">
    <property type="entry name" value="SDR_c"/>
    <property type="match status" value="1"/>
</dbReference>
<dbReference type="Proteomes" id="UP000575068">
    <property type="component" value="Unassembled WGS sequence"/>
</dbReference>
<keyword evidence="5" id="KW-1185">Reference proteome</keyword>
<protein>
    <submittedName>
        <fullName evidence="4">NAD(P)-dependent dehydrogenase (Short-subunit alcohol dehydrogenase family)</fullName>
    </submittedName>
</protein>
<evidence type="ECO:0000256" key="1">
    <source>
        <dbReference type="ARBA" id="ARBA00006484"/>
    </source>
</evidence>
<dbReference type="PRINTS" id="PR00080">
    <property type="entry name" value="SDRFAMILY"/>
</dbReference>
<accession>A0A840HVK3</accession>
<keyword evidence="2" id="KW-0560">Oxidoreductase</keyword>
<dbReference type="Gene3D" id="3.40.50.720">
    <property type="entry name" value="NAD(P)-binding Rossmann-like Domain"/>
    <property type="match status" value="1"/>
</dbReference>
<dbReference type="PANTHER" id="PTHR43391">
    <property type="entry name" value="RETINOL DEHYDROGENASE-RELATED"/>
    <property type="match status" value="1"/>
</dbReference>
<dbReference type="RefSeq" id="WP_184475270.1">
    <property type="nucleotide sequence ID" value="NZ_JACHOV010000006.1"/>
</dbReference>
<dbReference type="AlphaFoldDB" id="A0A840HVK3"/>
<reference evidence="4 5" key="1">
    <citation type="submission" date="2020-08" db="EMBL/GenBank/DDBJ databases">
        <title>Genomic Encyclopedia of Type Strains, Phase IV (KMG-IV): sequencing the most valuable type-strain genomes for metagenomic binning, comparative biology and taxonomic classification.</title>
        <authorList>
            <person name="Goeker M."/>
        </authorList>
    </citation>
    <scope>NUCLEOTIDE SEQUENCE [LARGE SCALE GENOMIC DNA]</scope>
    <source>
        <strain evidence="4 5">DSM 7465</strain>
    </source>
</reference>
<evidence type="ECO:0000256" key="3">
    <source>
        <dbReference type="RuleBase" id="RU000363"/>
    </source>
</evidence>
<evidence type="ECO:0000313" key="4">
    <source>
        <dbReference type="EMBL" id="MBB4641454.1"/>
    </source>
</evidence>
<evidence type="ECO:0000313" key="5">
    <source>
        <dbReference type="Proteomes" id="UP000575068"/>
    </source>
</evidence>
<dbReference type="InterPro" id="IPR002347">
    <property type="entry name" value="SDR_fam"/>
</dbReference>
<comment type="caution">
    <text evidence="4">The sequence shown here is derived from an EMBL/GenBank/DDBJ whole genome shotgun (WGS) entry which is preliminary data.</text>
</comment>
<organism evidence="4 5">
    <name type="scientific">Rhizorhapis suberifaciens</name>
    <name type="common">corky root of lettuce</name>
    <dbReference type="NCBI Taxonomy" id="13656"/>
    <lineage>
        <taxon>Bacteria</taxon>
        <taxon>Pseudomonadati</taxon>
        <taxon>Pseudomonadota</taxon>
        <taxon>Alphaproteobacteria</taxon>
        <taxon>Sphingomonadales</taxon>
        <taxon>Sphingomonadaceae</taxon>
        <taxon>Rhizorhapis</taxon>
    </lineage>
</organism>
<name>A0A840HVK3_9SPHN</name>
<dbReference type="Pfam" id="PF00106">
    <property type="entry name" value="adh_short"/>
    <property type="match status" value="1"/>
</dbReference>